<evidence type="ECO:0000313" key="2">
    <source>
        <dbReference type="EMBL" id="CEA09180.1"/>
    </source>
</evidence>
<accession>A0A078MSD3</accession>
<organism evidence="2">
    <name type="scientific">Arthrobacter saudimassiliensis</name>
    <dbReference type="NCBI Taxonomy" id="1461584"/>
    <lineage>
        <taxon>Bacteria</taxon>
        <taxon>Bacillati</taxon>
        <taxon>Actinomycetota</taxon>
        <taxon>Actinomycetes</taxon>
        <taxon>Micrococcales</taxon>
        <taxon>Micrococcaceae</taxon>
        <taxon>Arthrobacter</taxon>
    </lineage>
</organism>
<reference evidence="2" key="1">
    <citation type="submission" date="2014-07" db="EMBL/GenBank/DDBJ databases">
        <authorList>
            <person name="Urmite Genomes Urmite Genomes"/>
        </authorList>
    </citation>
    <scope>NUCLEOTIDE SEQUENCE</scope>
    <source>
        <strain evidence="2">11W110_air</strain>
    </source>
</reference>
<gene>
    <name evidence="2" type="ORF">BN1051_02547</name>
</gene>
<dbReference type="PATRIC" id="fig|1461584.3.peg.2519"/>
<dbReference type="InterPro" id="IPR011033">
    <property type="entry name" value="PRC_barrel-like_sf"/>
</dbReference>
<dbReference type="InterPro" id="IPR014747">
    <property type="entry name" value="Bac_photo_RC_H_C"/>
</dbReference>
<sequence length="104" mass="11529">MTDQYEIHQIQGANVWANDGERLGLVSEVHLDRATGQPVFITVALGLFESRQYFVPLAGARRDGQDNIYVAYSKQAIKDSPELAADGALTPDQEKALQDYYARA</sequence>
<dbReference type="GO" id="GO:0019684">
    <property type="term" value="P:photosynthesis, light reaction"/>
    <property type="evidence" value="ECO:0007669"/>
    <property type="project" value="InterPro"/>
</dbReference>
<dbReference type="EMBL" id="LN483071">
    <property type="protein sequence ID" value="CEA09180.1"/>
    <property type="molecule type" value="Genomic_DNA"/>
</dbReference>
<dbReference type="InterPro" id="IPR027275">
    <property type="entry name" value="PRC-brl_dom"/>
</dbReference>
<proteinExistence type="predicted"/>
<dbReference type="Pfam" id="PF05239">
    <property type="entry name" value="PRC"/>
    <property type="match status" value="1"/>
</dbReference>
<dbReference type="GO" id="GO:0030077">
    <property type="term" value="C:plasma membrane light-harvesting complex"/>
    <property type="evidence" value="ECO:0007669"/>
    <property type="project" value="InterPro"/>
</dbReference>
<protein>
    <submittedName>
        <fullName evidence="2">PRC-barrel domain protein</fullName>
    </submittedName>
</protein>
<evidence type="ECO:0000259" key="1">
    <source>
        <dbReference type="Pfam" id="PF05239"/>
    </source>
</evidence>
<name>A0A078MSD3_9MICC</name>
<feature type="domain" description="PRC-barrel" evidence="1">
    <location>
        <begin position="3"/>
        <end position="74"/>
    </location>
</feature>
<dbReference type="AlphaFoldDB" id="A0A078MSD3"/>
<dbReference type="SUPFAM" id="SSF50346">
    <property type="entry name" value="PRC-barrel domain"/>
    <property type="match status" value="1"/>
</dbReference>
<dbReference type="Gene3D" id="3.90.50.10">
    <property type="entry name" value="Photosynthetic Reaction Center, subunit H, domain 2"/>
    <property type="match status" value="1"/>
</dbReference>